<dbReference type="EMBL" id="CP045725">
    <property type="protein sequence ID" value="QGF22608.1"/>
    <property type="molecule type" value="Genomic_DNA"/>
</dbReference>
<reference evidence="2 3" key="1">
    <citation type="submission" date="2019-10" db="EMBL/GenBank/DDBJ databases">
        <title>Genomic analysis of Raineyella sp. CBA3103.</title>
        <authorList>
            <person name="Roh S.W."/>
        </authorList>
    </citation>
    <scope>NUCLEOTIDE SEQUENCE [LARGE SCALE GENOMIC DNA]</scope>
    <source>
        <strain evidence="2 3">CBA3103</strain>
    </source>
</reference>
<accession>A0A5Q2F7H2</accession>
<dbReference type="Gene3D" id="3.40.50.300">
    <property type="entry name" value="P-loop containing nucleotide triphosphate hydrolases"/>
    <property type="match status" value="2"/>
</dbReference>
<organism evidence="2 3">
    <name type="scientific">Raineyella fluvialis</name>
    <dbReference type="NCBI Taxonomy" id="2662261"/>
    <lineage>
        <taxon>Bacteria</taxon>
        <taxon>Bacillati</taxon>
        <taxon>Actinomycetota</taxon>
        <taxon>Actinomycetes</taxon>
        <taxon>Propionibacteriales</taxon>
        <taxon>Propionibacteriaceae</taxon>
        <taxon>Raineyella</taxon>
    </lineage>
</organism>
<dbReference type="GO" id="GO:0006289">
    <property type="term" value="P:nucleotide-excision repair"/>
    <property type="evidence" value="ECO:0007669"/>
    <property type="project" value="TreeGrafter"/>
</dbReference>
<feature type="domain" description="Helicase C-terminal" evidence="1">
    <location>
        <begin position="808"/>
        <end position="903"/>
    </location>
</feature>
<dbReference type="SUPFAM" id="SSF52540">
    <property type="entry name" value="P-loop containing nucleoside triphosphate hydrolases"/>
    <property type="match status" value="2"/>
</dbReference>
<sequence length="931" mass="102301">MDSVSEAAAELRRQAADYQLFRNQGDAAFLAQFADPGRVEMSTRWDMITAPPDILVTNYSMLHVMLMRQREDELFARTKAWLKADPSHVFTLVVDELHLYRGTSGAEVAMIIRALADRLGLSASSSQYRVIGTSASLEADLADQEDDGSDSDHLTYLERFFGVSRDSFTIVPGLPAQVSADLPLDPVAVRRDIEAGRKVRGIDRALAAACTSGQARATRVGKLEQVLFGSSEPELMQTLLEQLASDPGEDQIPFRAHLFARTSRGIWACCNPSCSEIDDEFLAGRPKIGTLYAEPRYFCPCGGRVFQVLLCQECGDVSLGGYIMKNADGQGWLLSSTPPEKAREGGFIRAEKAEDYCWFRPGSVLTGQYSSRDTTWSFIAGSYDSRMGFVAPGHDWPSPATLVHANTKNGPWKGTALPPKCPNCDQTRRQVDLAGDGTVSSPIEPAAQGTKRTVQLAVEHVLRTVAVEPDDPGTVVFADDRDSAARTAMTLNQDHYDDLIRQLVREDLVTGAKSADIDLLRAGAYKELTTEDQLRRLAELRTDPDFDRLFKAYALTSMEVAGDHELAIIKEWESAGEGLAWGRLISSLEKRLVGLGVPPGGVRPSITTLADGSTWERAYDPPSSDLWTPLPPTTAADHRRQFRRTLITSIIEALTSTGGRDLEETGTAVLRLADETGVEESIRPVVRSVLRLYLASGYLLPAQGAAKTVDKRPRPVINYLTRAAARLRMKPDTLTAAVFTAMKPVMAEGSLNLDGLDVPLAVELPTERWICRTCGRAHAHESGGTCIREKCSGVLDQIAYDPATPDDSDYYTWLARQPPRRLVAAELTGQTDRLEQRRRQRLFRRAFRPDVENRLTSAIDVLSVTTTMEVGVDIGTLRAVVMGNMPPQRFNYQQRVGRAGRGRGPSSRSRMPSRCVVTAAMTSSTTAIRSE</sequence>
<evidence type="ECO:0000313" key="2">
    <source>
        <dbReference type="EMBL" id="QGF22608.1"/>
    </source>
</evidence>
<dbReference type="Pfam" id="PF00271">
    <property type="entry name" value="Helicase_C"/>
    <property type="match status" value="1"/>
</dbReference>
<dbReference type="PANTHER" id="PTHR47957:SF3">
    <property type="entry name" value="ATP-DEPENDENT HELICASE HRQ1"/>
    <property type="match status" value="1"/>
</dbReference>
<dbReference type="SMART" id="SM00490">
    <property type="entry name" value="HELICc"/>
    <property type="match status" value="1"/>
</dbReference>
<evidence type="ECO:0000313" key="3">
    <source>
        <dbReference type="Proteomes" id="UP000386847"/>
    </source>
</evidence>
<proteinExistence type="predicted"/>
<protein>
    <recommendedName>
        <fullName evidence="1">Helicase C-terminal domain-containing protein</fullName>
    </recommendedName>
</protein>
<dbReference type="KEGG" id="rain:Rai3103_01725"/>
<dbReference type="PANTHER" id="PTHR47957">
    <property type="entry name" value="ATP-DEPENDENT HELICASE HRQ1"/>
    <property type="match status" value="1"/>
</dbReference>
<gene>
    <name evidence="2" type="ORF">Rai3103_01725</name>
</gene>
<keyword evidence="3" id="KW-1185">Reference proteome</keyword>
<evidence type="ECO:0000259" key="1">
    <source>
        <dbReference type="SMART" id="SM00490"/>
    </source>
</evidence>
<dbReference type="Proteomes" id="UP000386847">
    <property type="component" value="Chromosome"/>
</dbReference>
<dbReference type="InterPro" id="IPR001650">
    <property type="entry name" value="Helicase_C-like"/>
</dbReference>
<dbReference type="AlphaFoldDB" id="A0A5Q2F7H2"/>
<dbReference type="GO" id="GO:0043138">
    <property type="term" value="F:3'-5' DNA helicase activity"/>
    <property type="evidence" value="ECO:0007669"/>
    <property type="project" value="TreeGrafter"/>
</dbReference>
<dbReference type="InterPro" id="IPR027417">
    <property type="entry name" value="P-loop_NTPase"/>
</dbReference>
<name>A0A5Q2F7H2_9ACTN</name>
<dbReference type="GO" id="GO:0036297">
    <property type="term" value="P:interstrand cross-link repair"/>
    <property type="evidence" value="ECO:0007669"/>
    <property type="project" value="TreeGrafter"/>
</dbReference>